<dbReference type="InterPro" id="IPR028161">
    <property type="entry name" value="Met8-like"/>
</dbReference>
<keyword evidence="3" id="KW-0560">Oxidoreductase</keyword>
<name>A0A0D1KV08_BACIU</name>
<keyword evidence="4" id="KW-0520">NAD</keyword>
<comment type="caution">
    <text evidence="7">The sequence shown here is derived from an EMBL/GenBank/DDBJ whole genome shotgun (WGS) entry which is preliminary data.</text>
</comment>
<dbReference type="PATRIC" id="fig|1423.173.peg.1456"/>
<dbReference type="GO" id="GO:0019354">
    <property type="term" value="P:siroheme biosynthetic process"/>
    <property type="evidence" value="ECO:0007669"/>
    <property type="project" value="UniProtKB-UniPathway"/>
</dbReference>
<dbReference type="Proteomes" id="UP000032247">
    <property type="component" value="Unassembled WGS sequence"/>
</dbReference>
<dbReference type="EMBL" id="JXBC01000002">
    <property type="protein sequence ID" value="KIU12575.1"/>
    <property type="molecule type" value="Genomic_DNA"/>
</dbReference>
<organism evidence="7 8">
    <name type="scientific">Bacillus subtilis</name>
    <dbReference type="NCBI Taxonomy" id="1423"/>
    <lineage>
        <taxon>Bacteria</taxon>
        <taxon>Bacillati</taxon>
        <taxon>Bacillota</taxon>
        <taxon>Bacilli</taxon>
        <taxon>Bacillales</taxon>
        <taxon>Bacillaceae</taxon>
        <taxon>Bacillus</taxon>
    </lineage>
</organism>
<dbReference type="SUPFAM" id="SSF75615">
    <property type="entry name" value="Siroheme synthase middle domains-like"/>
    <property type="match status" value="1"/>
</dbReference>
<accession>A0A0D1KV08</accession>
<evidence type="ECO:0000313" key="7">
    <source>
        <dbReference type="EMBL" id="KIU12575.1"/>
    </source>
</evidence>
<dbReference type="InterPro" id="IPR006367">
    <property type="entry name" value="Sirohaem_synthase_N"/>
</dbReference>
<dbReference type="GO" id="GO:0004325">
    <property type="term" value="F:ferrochelatase activity"/>
    <property type="evidence" value="ECO:0007669"/>
    <property type="project" value="InterPro"/>
</dbReference>
<evidence type="ECO:0000256" key="2">
    <source>
        <dbReference type="ARBA" id="ARBA00012400"/>
    </source>
</evidence>
<dbReference type="NCBIfam" id="TIGR01470">
    <property type="entry name" value="cysG_Nterm"/>
    <property type="match status" value="1"/>
</dbReference>
<evidence type="ECO:0000256" key="3">
    <source>
        <dbReference type="ARBA" id="ARBA00023002"/>
    </source>
</evidence>
<dbReference type="GO" id="GO:0043115">
    <property type="term" value="F:precorrin-2 dehydrogenase activity"/>
    <property type="evidence" value="ECO:0007669"/>
    <property type="project" value="UniProtKB-EC"/>
</dbReference>
<evidence type="ECO:0000256" key="4">
    <source>
        <dbReference type="ARBA" id="ARBA00023027"/>
    </source>
</evidence>
<dbReference type="InterPro" id="IPR036291">
    <property type="entry name" value="NAD(P)-bd_dom_sf"/>
</dbReference>
<comment type="pathway">
    <text evidence="1">Porphyrin-containing compound metabolism; siroheme biosynthesis; sirohydrochlorin from precorrin-2: step 1/1.</text>
</comment>
<evidence type="ECO:0000256" key="1">
    <source>
        <dbReference type="ARBA" id="ARBA00005010"/>
    </source>
</evidence>
<dbReference type="PANTHER" id="PTHR35330:SF1">
    <property type="entry name" value="SIROHEME BIOSYNTHESIS PROTEIN MET8"/>
    <property type="match status" value="1"/>
</dbReference>
<gene>
    <name evidence="7" type="ORF">SC09_Contig19orf01089</name>
</gene>
<sequence>MLPLHISLEKKKVVIAGGGSIALRRLKTVISEGADITLVSPDVEPEIKQMAEERRIKWKKRTIEKEDYLNAFFIIAATDNAAVNKEIAQSASPFQLVNCVSDAELGNVYMPKIVKRGHVTVSVSTSGASPKHTKELAENVDKLIDGDFVAEVNRLYQVRRKK</sequence>
<dbReference type="Pfam" id="PF13241">
    <property type="entry name" value="NAD_binding_7"/>
    <property type="match status" value="1"/>
</dbReference>
<comment type="catalytic activity">
    <reaction evidence="6">
        <text>precorrin-2 + NAD(+) = sirohydrochlorin + NADH + 2 H(+)</text>
        <dbReference type="Rhea" id="RHEA:15613"/>
        <dbReference type="ChEBI" id="CHEBI:15378"/>
        <dbReference type="ChEBI" id="CHEBI:57540"/>
        <dbReference type="ChEBI" id="CHEBI:57945"/>
        <dbReference type="ChEBI" id="CHEBI:58351"/>
        <dbReference type="ChEBI" id="CHEBI:58827"/>
        <dbReference type="EC" id="1.3.1.76"/>
    </reaction>
</comment>
<dbReference type="STRING" id="483913.AN935_08165"/>
<evidence type="ECO:0000256" key="6">
    <source>
        <dbReference type="ARBA" id="ARBA00047561"/>
    </source>
</evidence>
<dbReference type="UniPathway" id="UPA00262">
    <property type="reaction ID" value="UER00222"/>
</dbReference>
<evidence type="ECO:0000256" key="5">
    <source>
        <dbReference type="ARBA" id="ARBA00023244"/>
    </source>
</evidence>
<reference evidence="7 8" key="1">
    <citation type="submission" date="2014-12" db="EMBL/GenBank/DDBJ databases">
        <title>Comparative genome analysis of Bacillus coagulans HM-08, Clostridium butyricum HM-68, Bacillus subtilis HM-66 and Bacillus licheniformis BL-09.</title>
        <authorList>
            <person name="Zhang H."/>
        </authorList>
    </citation>
    <scope>NUCLEOTIDE SEQUENCE [LARGE SCALE GENOMIC DNA]</scope>
    <source>
        <strain evidence="7 8">HM-66</strain>
    </source>
</reference>
<keyword evidence="5" id="KW-0627">Porphyrin biosynthesis</keyword>
<dbReference type="AlphaFoldDB" id="A0A0D1KV08"/>
<dbReference type="Gene3D" id="3.40.50.720">
    <property type="entry name" value="NAD(P)-binding Rossmann-like Domain"/>
    <property type="match status" value="1"/>
</dbReference>
<evidence type="ECO:0000313" key="8">
    <source>
        <dbReference type="Proteomes" id="UP000032247"/>
    </source>
</evidence>
<protein>
    <recommendedName>
        <fullName evidence="2">precorrin-2 dehydrogenase</fullName>
        <ecNumber evidence="2">1.3.1.76</ecNumber>
    </recommendedName>
</protein>
<dbReference type="PANTHER" id="PTHR35330">
    <property type="entry name" value="SIROHEME BIOSYNTHESIS PROTEIN MET8"/>
    <property type="match status" value="1"/>
</dbReference>
<dbReference type="EC" id="1.3.1.76" evidence="2"/>
<dbReference type="RefSeq" id="WP_043857472.1">
    <property type="nucleotide sequence ID" value="NZ_CBCSGB010000001.1"/>
</dbReference>
<dbReference type="SUPFAM" id="SSF51735">
    <property type="entry name" value="NAD(P)-binding Rossmann-fold domains"/>
    <property type="match status" value="1"/>
</dbReference>
<proteinExistence type="predicted"/>